<feature type="compositionally biased region" description="Basic and acidic residues" evidence="7">
    <location>
        <begin position="401"/>
        <end position="412"/>
    </location>
</feature>
<feature type="binding site" evidence="6">
    <location>
        <position position="923"/>
    </location>
    <ligand>
        <name>ATP</name>
        <dbReference type="ChEBI" id="CHEBI:30616"/>
    </ligand>
</feature>
<evidence type="ECO:0000313" key="9">
    <source>
        <dbReference type="EMBL" id="WOO78368.1"/>
    </source>
</evidence>
<dbReference type="GO" id="GO:0004672">
    <property type="term" value="F:protein kinase activity"/>
    <property type="evidence" value="ECO:0007669"/>
    <property type="project" value="InterPro"/>
</dbReference>
<keyword evidence="3" id="KW-0418">Kinase</keyword>
<evidence type="ECO:0000259" key="8">
    <source>
        <dbReference type="PROSITE" id="PS50011"/>
    </source>
</evidence>
<feature type="compositionally biased region" description="Basic and acidic residues" evidence="7">
    <location>
        <begin position="463"/>
        <end position="473"/>
    </location>
</feature>
<feature type="compositionally biased region" description="Polar residues" evidence="7">
    <location>
        <begin position="1051"/>
        <end position="1064"/>
    </location>
</feature>
<feature type="region of interest" description="Disordered" evidence="7">
    <location>
        <begin position="1"/>
        <end position="126"/>
    </location>
</feature>
<evidence type="ECO:0000256" key="5">
    <source>
        <dbReference type="ARBA" id="ARBA00037982"/>
    </source>
</evidence>
<protein>
    <submittedName>
        <fullName evidence="9">Mitosis inhibitor protein kinase wee1</fullName>
    </submittedName>
</protein>
<reference evidence="9" key="1">
    <citation type="submission" date="2023-10" db="EMBL/GenBank/DDBJ databases">
        <authorList>
            <person name="Noh H."/>
        </authorList>
    </citation>
    <scope>NUCLEOTIDE SEQUENCE</scope>
    <source>
        <strain evidence="9">DUCC4014</strain>
    </source>
</reference>
<evidence type="ECO:0000256" key="6">
    <source>
        <dbReference type="PROSITE-ProRule" id="PRU10141"/>
    </source>
</evidence>
<feature type="compositionally biased region" description="Low complexity" evidence="7">
    <location>
        <begin position="706"/>
        <end position="718"/>
    </location>
</feature>
<feature type="domain" description="Protein kinase" evidence="8">
    <location>
        <begin position="894"/>
        <end position="1219"/>
    </location>
</feature>
<feature type="compositionally biased region" description="Low complexity" evidence="7">
    <location>
        <begin position="168"/>
        <end position="185"/>
    </location>
</feature>
<dbReference type="GO" id="GO:0005737">
    <property type="term" value="C:cytoplasm"/>
    <property type="evidence" value="ECO:0007669"/>
    <property type="project" value="TreeGrafter"/>
</dbReference>
<feature type="region of interest" description="Disordered" evidence="7">
    <location>
        <begin position="521"/>
        <end position="601"/>
    </location>
</feature>
<dbReference type="EMBL" id="CP086715">
    <property type="protein sequence ID" value="WOO78368.1"/>
    <property type="molecule type" value="Genomic_DNA"/>
</dbReference>
<evidence type="ECO:0000313" key="10">
    <source>
        <dbReference type="Proteomes" id="UP000827549"/>
    </source>
</evidence>
<feature type="compositionally biased region" description="Pro residues" evidence="7">
    <location>
        <begin position="391"/>
        <end position="400"/>
    </location>
</feature>
<evidence type="ECO:0000256" key="4">
    <source>
        <dbReference type="ARBA" id="ARBA00022840"/>
    </source>
</evidence>
<keyword evidence="4 6" id="KW-0067">ATP-binding</keyword>
<accession>A0AAF0Y7N8</accession>
<feature type="compositionally biased region" description="Low complexity" evidence="7">
    <location>
        <begin position="533"/>
        <end position="550"/>
    </location>
</feature>
<feature type="compositionally biased region" description="Low complexity" evidence="7">
    <location>
        <begin position="1"/>
        <end position="21"/>
    </location>
</feature>
<feature type="compositionally biased region" description="Low complexity" evidence="7">
    <location>
        <begin position="64"/>
        <end position="87"/>
    </location>
</feature>
<gene>
    <name evidence="9" type="primary">wee1</name>
    <name evidence="9" type="ORF">LOC62_02G001916</name>
</gene>
<feature type="compositionally biased region" description="Low complexity" evidence="7">
    <location>
        <begin position="654"/>
        <end position="668"/>
    </location>
</feature>
<dbReference type="InterPro" id="IPR008271">
    <property type="entry name" value="Ser/Thr_kinase_AS"/>
</dbReference>
<dbReference type="PROSITE" id="PS00107">
    <property type="entry name" value="PROTEIN_KINASE_ATP"/>
    <property type="match status" value="1"/>
</dbReference>
<sequence length="1259" mass="135460">MSQTLPSSPLHLASSSTTPTHLRTRPSSIKAEHMQDDDDCTCRSPKRAKASPSPRAVPTMRPLSTSISTTSSAAHSRASSRSGGHTSKSLASPIEWTFGDQHPLHAATSPGRAPTDKVSGWSRPGRRREMSVPLLSHTFSHVSLSQSTPPFSIDSGEASPVSMTQAGPSSTPPAMTTPPTVTMTPRRWPHMRKLSTPAAPTGRELSYPHTAPMPVIHSLLGSPFHSKSRAYPYELHSPTWVARPMGTEPLGEEDHDADWHAEEWIEETDALPELQPTRPRPVSSTFSHSSFDEFSGSCTSASSLFSSQRHSLTAIPTRPSVVSIWGEDDNEFAPPATPNRAGLQRDTLLSPTRGLHMSPGETSPLRTKRAPSPAHAICGGESPVARVFPMGLPPSAGPPPVERKRSTAERRTPSGTSLSRSPLSSFLPRLIKSAQKPPVRDTDDGFGSFLNGDQQPGGLSLRRTSEPHDHSEDAYATFLARCGGDRATQSDMSHHQPWESPLPSSEPNELELELSPLRTMNGRTAFPSLPTRSTSSQSEPPLLPSAPLLSFKTRFEKRASGSTPKAIKATPIRSLSARVPGVASRPNIRRGGTDPNLRPEPTQLATPVAQLFGDDKPSPAAFASTGLVKKRGSRLSFPRFGSSVAKTRHWTPVVKPVDPKPAAASAKATTREGKKRAPSMGDRVEVVQNEDLDELDQVSPIKPFRSAPFRRTTSSTSTHARKASVASDIATSPYRRTSGHVRMSSTASSIGNRGLRRKGSNMFASCGSIGSDAMSDKMSSPATPTKPLPLATIQPKFGVTTPSPQVASTYYPFARNATEAGSPSTSPARTRPARVRALSRAGPVARNSNPMLAATFRAHATAMPSTPGAGTALAEGLMSEAARVAGAGRFESDFTLVQALGSGEFSNVWKVRSKADNDLWAVKTGRPYIGARNRLRQLEEVTILRQLTRDSHPSIIKFADSWEQSGRLFIRTELAECGDLGRYLLAQGDRGGLDEGRVWKMMAELSTALDYIHANDILHLDFKPSNVLITREGSLKVGDFGMSIMREPGLNRSTSTMRSTASGRSSREGSITPPFEDDERAAIQPRPSPILDRELEGDREYLCPEALHDATPAPEWDVYSLGILVLEAALNVTLPSNGEAWVKLRNDDFSDLDDHYVLRGATAAPSASTTPSSWPASITGDPPAPAVSPVLLDTIRQMMYSAPAARLTLSELDELGPMVRARAALTSELGVWRAAGPALVEEDAGFIDYLLGTTATHAL</sequence>
<keyword evidence="2 6" id="KW-0547">Nucleotide-binding</keyword>
<comment type="similarity">
    <text evidence="5">Belongs to the protein kinase superfamily. Ser/Thr protein kinase family. GCN2 subfamily.</text>
</comment>
<proteinExistence type="inferred from homology"/>
<dbReference type="InterPro" id="IPR000719">
    <property type="entry name" value="Prot_kinase_dom"/>
</dbReference>
<evidence type="ECO:0000256" key="1">
    <source>
        <dbReference type="ARBA" id="ARBA00022679"/>
    </source>
</evidence>
<feature type="region of interest" description="Disordered" evidence="7">
    <location>
        <begin position="1048"/>
        <end position="1093"/>
    </location>
</feature>
<dbReference type="InterPro" id="IPR050339">
    <property type="entry name" value="CC_SR_Kinase"/>
</dbReference>
<feature type="region of interest" description="Disordered" evidence="7">
    <location>
        <begin position="350"/>
        <end position="509"/>
    </location>
</feature>
<name>A0AAF0Y7N8_9TREE</name>
<dbReference type="Pfam" id="PF00069">
    <property type="entry name" value="Pkinase"/>
    <property type="match status" value="1"/>
</dbReference>
<feature type="compositionally biased region" description="Low complexity" evidence="7">
    <location>
        <begin position="499"/>
        <end position="509"/>
    </location>
</feature>
<feature type="region of interest" description="Disordered" evidence="7">
    <location>
        <begin position="1162"/>
        <end position="1181"/>
    </location>
</feature>
<feature type="compositionally biased region" description="Low complexity" evidence="7">
    <location>
        <begin position="1162"/>
        <end position="1177"/>
    </location>
</feature>
<dbReference type="PANTHER" id="PTHR11042">
    <property type="entry name" value="EUKARYOTIC TRANSLATION INITIATION FACTOR 2-ALPHA KINASE EIF2-ALPHA KINASE -RELATED"/>
    <property type="match status" value="1"/>
</dbReference>
<dbReference type="GO" id="GO:0005634">
    <property type="term" value="C:nucleus"/>
    <property type="evidence" value="ECO:0007669"/>
    <property type="project" value="TreeGrafter"/>
</dbReference>
<feature type="region of interest" description="Disordered" evidence="7">
    <location>
        <begin position="706"/>
        <end position="759"/>
    </location>
</feature>
<evidence type="ECO:0000256" key="3">
    <source>
        <dbReference type="ARBA" id="ARBA00022777"/>
    </source>
</evidence>
<dbReference type="AlphaFoldDB" id="A0AAF0Y7N8"/>
<evidence type="ECO:0000256" key="7">
    <source>
        <dbReference type="SAM" id="MobiDB-lite"/>
    </source>
</evidence>
<dbReference type="Proteomes" id="UP000827549">
    <property type="component" value="Chromosome 2"/>
</dbReference>
<dbReference type="Gene3D" id="3.30.200.20">
    <property type="entry name" value="Phosphorylase Kinase, domain 1"/>
    <property type="match status" value="1"/>
</dbReference>
<dbReference type="SUPFAM" id="SSF56112">
    <property type="entry name" value="Protein kinase-like (PK-like)"/>
    <property type="match status" value="1"/>
</dbReference>
<feature type="compositionally biased region" description="Low complexity" evidence="7">
    <location>
        <begin position="413"/>
        <end position="430"/>
    </location>
</feature>
<organism evidence="9 10">
    <name type="scientific">Vanrija pseudolonga</name>
    <dbReference type="NCBI Taxonomy" id="143232"/>
    <lineage>
        <taxon>Eukaryota</taxon>
        <taxon>Fungi</taxon>
        <taxon>Dikarya</taxon>
        <taxon>Basidiomycota</taxon>
        <taxon>Agaricomycotina</taxon>
        <taxon>Tremellomycetes</taxon>
        <taxon>Trichosporonales</taxon>
        <taxon>Trichosporonaceae</taxon>
        <taxon>Vanrija</taxon>
    </lineage>
</organism>
<feature type="region of interest" description="Disordered" evidence="7">
    <location>
        <begin position="654"/>
        <end position="681"/>
    </location>
</feature>
<dbReference type="PROSITE" id="PS50011">
    <property type="entry name" value="PROTEIN_KINASE_DOM"/>
    <property type="match status" value="1"/>
</dbReference>
<dbReference type="InterPro" id="IPR017441">
    <property type="entry name" value="Protein_kinase_ATP_BS"/>
</dbReference>
<evidence type="ECO:0000256" key="2">
    <source>
        <dbReference type="ARBA" id="ARBA00022741"/>
    </source>
</evidence>
<dbReference type="GeneID" id="87805168"/>
<dbReference type="InterPro" id="IPR011009">
    <property type="entry name" value="Kinase-like_dom_sf"/>
</dbReference>
<dbReference type="GO" id="GO:0005524">
    <property type="term" value="F:ATP binding"/>
    <property type="evidence" value="ECO:0007669"/>
    <property type="project" value="UniProtKB-UniRule"/>
</dbReference>
<dbReference type="RefSeq" id="XP_062624400.1">
    <property type="nucleotide sequence ID" value="XM_062768416.1"/>
</dbReference>
<dbReference type="PANTHER" id="PTHR11042:SF189">
    <property type="entry name" value="PROTEIN KINASE DOMAIN-CONTAINING PROTEIN"/>
    <property type="match status" value="1"/>
</dbReference>
<keyword evidence="10" id="KW-1185">Reference proteome</keyword>
<dbReference type="Gene3D" id="1.10.510.10">
    <property type="entry name" value="Transferase(Phosphotransferase) domain 1"/>
    <property type="match status" value="1"/>
</dbReference>
<feature type="region of interest" description="Disordered" evidence="7">
    <location>
        <begin position="153"/>
        <end position="193"/>
    </location>
</feature>
<keyword evidence="1" id="KW-0808">Transferase</keyword>
<dbReference type="PROSITE" id="PS00108">
    <property type="entry name" value="PROTEIN_KINASE_ST"/>
    <property type="match status" value="1"/>
</dbReference>